<name>A0ABX7P659_9BACT</name>
<sequence length="230" mass="24159">MHDLDQTKLELEGVGSDIFETGQDSAIPELEFYGSDQPADSQELELATELLGVSSDQELDQFLDRIFSKAKTALSSAAGRKLGGYLKNIAKKTLPLAGHTVGGWFGGPAGAAVGGQLAGRASQLFGLELEGLTPQDQEFEVAKSFVRLASDAALNLGPQGSKATFDPVNAARNALVQSAQTHAPGILRAATNVVEQSIQTPELLQSGEALAGKQGGRWVRRGNAIILYGV</sequence>
<dbReference type="Proteomes" id="UP000662747">
    <property type="component" value="Chromosome"/>
</dbReference>
<proteinExistence type="predicted"/>
<dbReference type="RefSeq" id="WP_206727505.1">
    <property type="nucleotide sequence ID" value="NZ_CP071090.1"/>
</dbReference>
<evidence type="ECO:0000313" key="2">
    <source>
        <dbReference type="Proteomes" id="UP000662747"/>
    </source>
</evidence>
<accession>A0ABX7P659</accession>
<gene>
    <name evidence="1" type="ORF">JY651_13915</name>
</gene>
<organism evidence="1 2">
    <name type="scientific">Pyxidicoccus parkwayensis</name>
    <dbReference type="NCBI Taxonomy" id="2813578"/>
    <lineage>
        <taxon>Bacteria</taxon>
        <taxon>Pseudomonadati</taxon>
        <taxon>Myxococcota</taxon>
        <taxon>Myxococcia</taxon>
        <taxon>Myxococcales</taxon>
        <taxon>Cystobacterineae</taxon>
        <taxon>Myxococcaceae</taxon>
        <taxon>Pyxidicoccus</taxon>
    </lineage>
</organism>
<protein>
    <submittedName>
        <fullName evidence="1">Uncharacterized protein</fullName>
    </submittedName>
</protein>
<evidence type="ECO:0000313" key="1">
    <source>
        <dbReference type="EMBL" id="QSQ25954.1"/>
    </source>
</evidence>
<reference evidence="1 2" key="1">
    <citation type="submission" date="2021-02" db="EMBL/GenBank/DDBJ databases">
        <title>De Novo genome assembly of isolated myxobacteria.</title>
        <authorList>
            <person name="Stevens D.C."/>
        </authorList>
    </citation>
    <scope>NUCLEOTIDE SEQUENCE [LARGE SCALE GENOMIC DNA]</scope>
    <source>
        <strain evidence="2">SCPEA02</strain>
    </source>
</reference>
<keyword evidence="2" id="KW-1185">Reference proteome</keyword>
<dbReference type="EMBL" id="CP071090">
    <property type="protein sequence ID" value="QSQ25954.1"/>
    <property type="molecule type" value="Genomic_DNA"/>
</dbReference>